<protein>
    <submittedName>
        <fullName evidence="1">Uncharacterized protein</fullName>
    </submittedName>
</protein>
<sequence length="100" mass="11403">MACSIRSDGRSFNKGIPLHCFWRASICQVLPPCDTRDRIWAPEHWKSSSKEKTKWGNRITPCNPLDLLMDTDEVPSHCVAGLWCSIKVCCWKRCKHSGNA</sequence>
<proteinExistence type="predicted"/>
<reference evidence="1" key="2">
    <citation type="submission" date="2020-07" db="EMBL/GenBank/DDBJ databases">
        <authorList>
            <person name="Vera ALvarez R."/>
            <person name="Arias-Moreno D.M."/>
            <person name="Jimenez-Jacinto V."/>
            <person name="Jimenez-Bremont J.F."/>
            <person name="Swaminathan K."/>
            <person name="Moose S.P."/>
            <person name="Guerrero-Gonzalez M.L."/>
            <person name="Marino-Ramirez L."/>
            <person name="Landsman D."/>
            <person name="Rodriguez-Kessler M."/>
            <person name="Delgado-Sanchez P."/>
        </authorList>
    </citation>
    <scope>NUCLEOTIDE SEQUENCE</scope>
    <source>
        <tissue evidence="1">Cladode</tissue>
    </source>
</reference>
<reference evidence="1" key="1">
    <citation type="journal article" date="2013" name="J. Plant Res.">
        <title>Effect of fungi and light on seed germination of three Opuntia species from semiarid lands of central Mexico.</title>
        <authorList>
            <person name="Delgado-Sanchez P."/>
            <person name="Jimenez-Bremont J.F."/>
            <person name="Guerrero-Gonzalez Mde L."/>
            <person name="Flores J."/>
        </authorList>
    </citation>
    <scope>NUCLEOTIDE SEQUENCE</scope>
    <source>
        <tissue evidence="1">Cladode</tissue>
    </source>
</reference>
<evidence type="ECO:0000313" key="1">
    <source>
        <dbReference type="EMBL" id="MBA4614571.1"/>
    </source>
</evidence>
<dbReference type="EMBL" id="GISG01002864">
    <property type="protein sequence ID" value="MBA4614571.1"/>
    <property type="molecule type" value="Transcribed_RNA"/>
</dbReference>
<organism evidence="1">
    <name type="scientific">Opuntia streptacantha</name>
    <name type="common">Prickly pear cactus</name>
    <name type="synonym">Opuntia cardona</name>
    <dbReference type="NCBI Taxonomy" id="393608"/>
    <lineage>
        <taxon>Eukaryota</taxon>
        <taxon>Viridiplantae</taxon>
        <taxon>Streptophyta</taxon>
        <taxon>Embryophyta</taxon>
        <taxon>Tracheophyta</taxon>
        <taxon>Spermatophyta</taxon>
        <taxon>Magnoliopsida</taxon>
        <taxon>eudicotyledons</taxon>
        <taxon>Gunneridae</taxon>
        <taxon>Pentapetalae</taxon>
        <taxon>Caryophyllales</taxon>
        <taxon>Cactineae</taxon>
        <taxon>Cactaceae</taxon>
        <taxon>Opuntioideae</taxon>
        <taxon>Opuntia</taxon>
    </lineage>
</organism>
<name>A0A7C8YBZ6_OPUST</name>
<accession>A0A7C8YBZ6</accession>
<dbReference type="AlphaFoldDB" id="A0A7C8YBZ6"/>